<sequence>MIKAKDKNHLNWLIVEALNANLEVPIVNLNHIDVSDIEDMSYVFSSHYPGSGYGMRQLDISKWNVSRVKDMSHMFSGSNFVGDISQWDVSNVRNMLYMFYRSSFNQDISSWNIHDGCSIDYMFDDNQHIPENYKPHKRDTTKLIKPISNSHLCEIIKIEVEKQIGKNLGGYNRDEGLKKPPRNTHLDLRHIDISEIRDLSRVFYGLVIYTYNPEKYGASFKNFISLDISTWNVSHVTNMQSMFEKSYFTDIDISNWDVSNVTDMSSMFKYSNFNSDISNWNVSNVRNISEMFYGNEYFSQNLSHWDVSNVTNMTRLFSGTIFNGDISRWDVSNVKSLSETFRNSEFNQDISGWNVSKVESMYAIFSGSKFSNDISNWNISSLINMVEMFAYAQFNQDISHWNVSNIKDMQSMFAGNRQFNKDISNWDVSNVENMSKMFKGSVFNQDISYWNVEKVLNMHDMFGIWETVKESYKSEFNQDLSVWQFNKSIPRYAVNRIVGKKVIEDTKVVAKDRNHLDSLVRKEIEIQIGENNLTVYGSSLDLNHIDISRITDLSGLFCGMKFKYPDARYYEVDTTINIDISLWDVSNITDMSSMFASESIEVIGVGNWNICNLRKASNMFQGAKIKNSESLYDFLLKLSKISDMVDIFKDSVVICESSIGKLEKERLSISEYIHSYKDKSE</sequence>
<dbReference type="EMBL" id="JBHSJH010000001">
    <property type="protein sequence ID" value="MFC4891481.1"/>
    <property type="molecule type" value="Genomic_DNA"/>
</dbReference>
<proteinExistence type="predicted"/>
<dbReference type="Pfam" id="PF03382">
    <property type="entry name" value="DUF285"/>
    <property type="match status" value="4"/>
</dbReference>
<evidence type="ECO:0000313" key="1">
    <source>
        <dbReference type="EMBL" id="MFC4891481.1"/>
    </source>
</evidence>
<gene>
    <name evidence="1" type="ORF">ACFPDQ_00280</name>
</gene>
<reference evidence="2" key="1">
    <citation type="journal article" date="2019" name="Int. J. Syst. Evol. Microbiol.">
        <title>The Global Catalogue of Microorganisms (GCM) 10K type strain sequencing project: providing services to taxonomists for standard genome sequencing and annotation.</title>
        <authorList>
            <consortium name="The Broad Institute Genomics Platform"/>
            <consortium name="The Broad Institute Genome Sequencing Center for Infectious Disease"/>
            <person name="Wu L."/>
            <person name="Ma J."/>
        </authorList>
    </citation>
    <scope>NUCLEOTIDE SEQUENCE [LARGE SCALE GENOMIC DNA]</scope>
    <source>
        <strain evidence="2">CGMCC 1.13718</strain>
    </source>
</reference>
<dbReference type="NCBIfam" id="TIGR02167">
    <property type="entry name" value="Liste_lipo_26"/>
    <property type="match status" value="5"/>
</dbReference>
<dbReference type="RefSeq" id="WP_159240175.1">
    <property type="nucleotide sequence ID" value="NZ_JBHSJH010000001.1"/>
</dbReference>
<name>A0ABV9T9L4_9GAMM</name>
<dbReference type="InterPro" id="IPR005046">
    <property type="entry name" value="DUF285"/>
</dbReference>
<protein>
    <submittedName>
        <fullName evidence="1">BspA family leucine-rich repeat surface protein</fullName>
    </submittedName>
</protein>
<evidence type="ECO:0000313" key="2">
    <source>
        <dbReference type="Proteomes" id="UP001595926"/>
    </source>
</evidence>
<organism evidence="1 2">
    <name type="scientific">Pseudofrancisella aestuarii</name>
    <dbReference type="NCBI Taxonomy" id="2670347"/>
    <lineage>
        <taxon>Bacteria</taxon>
        <taxon>Pseudomonadati</taxon>
        <taxon>Pseudomonadota</taxon>
        <taxon>Gammaproteobacteria</taxon>
        <taxon>Thiotrichales</taxon>
        <taxon>Francisellaceae</taxon>
        <taxon>Pseudofrancisella</taxon>
    </lineage>
</organism>
<comment type="caution">
    <text evidence="1">The sequence shown here is derived from an EMBL/GenBank/DDBJ whole genome shotgun (WGS) entry which is preliminary data.</text>
</comment>
<accession>A0ABV9T9L4</accession>
<keyword evidence="2" id="KW-1185">Reference proteome</keyword>
<dbReference type="InterPro" id="IPR011889">
    <property type="entry name" value="Liste_lipo_26"/>
</dbReference>
<dbReference type="Proteomes" id="UP001595926">
    <property type="component" value="Unassembled WGS sequence"/>
</dbReference>